<dbReference type="InterPro" id="IPR036390">
    <property type="entry name" value="WH_DNA-bd_sf"/>
</dbReference>
<dbReference type="Proteomes" id="UP000619486">
    <property type="component" value="Unassembled WGS sequence"/>
</dbReference>
<dbReference type="Gene3D" id="1.10.10.10">
    <property type="entry name" value="Winged helix-like DNA-binding domain superfamily/Winged helix DNA-binding domain"/>
    <property type="match status" value="1"/>
</dbReference>
<dbReference type="SMART" id="SM00347">
    <property type="entry name" value="HTH_MARR"/>
    <property type="match status" value="1"/>
</dbReference>
<keyword evidence="3" id="KW-1185">Reference proteome</keyword>
<dbReference type="AlphaFoldDB" id="A0A918LQS1"/>
<protein>
    <recommendedName>
        <fullName evidence="1">HTH marR-type domain-containing protein</fullName>
    </recommendedName>
</protein>
<accession>A0A918LQS1</accession>
<evidence type="ECO:0000313" key="2">
    <source>
        <dbReference type="EMBL" id="GGT36830.1"/>
    </source>
</evidence>
<name>A0A918LQS1_9ACTN</name>
<dbReference type="EMBL" id="BMQQ01000011">
    <property type="protein sequence ID" value="GGT36830.1"/>
    <property type="molecule type" value="Genomic_DNA"/>
</dbReference>
<dbReference type="Pfam" id="PF12802">
    <property type="entry name" value="MarR_2"/>
    <property type="match status" value="1"/>
</dbReference>
<evidence type="ECO:0000259" key="1">
    <source>
        <dbReference type="SMART" id="SM00347"/>
    </source>
</evidence>
<comment type="caution">
    <text evidence="2">The sequence shown here is derived from an EMBL/GenBank/DDBJ whole genome shotgun (WGS) entry which is preliminary data.</text>
</comment>
<evidence type="ECO:0000313" key="3">
    <source>
        <dbReference type="Proteomes" id="UP000619486"/>
    </source>
</evidence>
<dbReference type="PANTHER" id="PTHR33164">
    <property type="entry name" value="TRANSCRIPTIONAL REGULATOR, MARR FAMILY"/>
    <property type="match status" value="1"/>
</dbReference>
<proteinExistence type="predicted"/>
<sequence>MVTASMARRAAGGAVSTVWSVNKEAPGEGREDRIDNMVDQFDARNVNQVVDPGKRVSPEPPADRPGFELPLLLFAGFRTLIDRLHAELARQGHPDVRPAHGFALQAIAAGGPGGATASDVGRRLGVSKQAAGKTVDRLVALAYAERADDPADARRKLVRLTPRGVDVLTRSAAIFDALRGQWAATLGPERLAGIEDGLRTVVPPETAFRLDATSWLGAP</sequence>
<reference evidence="2" key="2">
    <citation type="submission" date="2020-09" db="EMBL/GenBank/DDBJ databases">
        <authorList>
            <person name="Sun Q."/>
            <person name="Ohkuma M."/>
        </authorList>
    </citation>
    <scope>NUCLEOTIDE SEQUENCE</scope>
    <source>
        <strain evidence="2">JCM 3172</strain>
    </source>
</reference>
<reference evidence="2" key="1">
    <citation type="journal article" date="2014" name="Int. J. Syst. Evol. Microbiol.">
        <title>Complete genome sequence of Corynebacterium casei LMG S-19264T (=DSM 44701T), isolated from a smear-ripened cheese.</title>
        <authorList>
            <consortium name="US DOE Joint Genome Institute (JGI-PGF)"/>
            <person name="Walter F."/>
            <person name="Albersmeier A."/>
            <person name="Kalinowski J."/>
            <person name="Ruckert C."/>
        </authorList>
    </citation>
    <scope>NUCLEOTIDE SEQUENCE</scope>
    <source>
        <strain evidence="2">JCM 3172</strain>
    </source>
</reference>
<dbReference type="InterPro" id="IPR000835">
    <property type="entry name" value="HTH_MarR-typ"/>
</dbReference>
<organism evidence="2 3">
    <name type="scientific">Streptomyces purpureus</name>
    <dbReference type="NCBI Taxonomy" id="1951"/>
    <lineage>
        <taxon>Bacteria</taxon>
        <taxon>Bacillati</taxon>
        <taxon>Actinomycetota</taxon>
        <taxon>Actinomycetes</taxon>
        <taxon>Kitasatosporales</taxon>
        <taxon>Streptomycetaceae</taxon>
        <taxon>Streptomyces</taxon>
    </lineage>
</organism>
<feature type="domain" description="HTH marR-type" evidence="1">
    <location>
        <begin position="89"/>
        <end position="191"/>
    </location>
</feature>
<dbReference type="GO" id="GO:0006950">
    <property type="term" value="P:response to stress"/>
    <property type="evidence" value="ECO:0007669"/>
    <property type="project" value="TreeGrafter"/>
</dbReference>
<gene>
    <name evidence="2" type="ORF">GCM10014713_33220</name>
</gene>
<dbReference type="InterPro" id="IPR036388">
    <property type="entry name" value="WH-like_DNA-bd_sf"/>
</dbReference>
<dbReference type="SUPFAM" id="SSF46785">
    <property type="entry name" value="Winged helix' DNA-binding domain"/>
    <property type="match status" value="1"/>
</dbReference>
<dbReference type="GO" id="GO:0003700">
    <property type="term" value="F:DNA-binding transcription factor activity"/>
    <property type="evidence" value="ECO:0007669"/>
    <property type="project" value="InterPro"/>
</dbReference>
<dbReference type="PANTHER" id="PTHR33164:SF99">
    <property type="entry name" value="MARR FAMILY REGULATORY PROTEIN"/>
    <property type="match status" value="1"/>
</dbReference>
<dbReference type="InterPro" id="IPR039422">
    <property type="entry name" value="MarR/SlyA-like"/>
</dbReference>